<feature type="compositionally biased region" description="Basic residues" evidence="1">
    <location>
        <begin position="362"/>
        <end position="377"/>
    </location>
</feature>
<dbReference type="EMBL" id="MN740625">
    <property type="protein sequence ID" value="QHS78880.1"/>
    <property type="molecule type" value="Genomic_DNA"/>
</dbReference>
<sequence>MAWQPFHELMIPLSGVVKMSLLQRDDKKIFLIGENHTHKFCRDKGFTPLCSILEEYLRTRTKDEPVDFMLEWDNEPQYLPHLEETRTSCSKQVNPSTNPIIGLVCAVVDQYIPPVRSPVLQSEILPQKTVVLPHARVHWLEPRFTHAEGRGNSLLNMMGLYTDIWMEMKYYDVNWVTTGLYTTRTIINHLLEIGPEDIPWVLHEPRVIDMFHKDPNELNTLVFDTIPDRELFLQSSESSKIAFFKKVYETLADSKYFKKCYSGGRFIEWNILRDAFIEYWRDTIDYKDNNTIENFYFCVQRFLMDFFTCCRILKEEGRWYKNIVIYAGFVHTRNIERMLLSLDFKPIPLPPIHYDPECSGKSRQRKKRKTRRTIKRQ</sequence>
<protein>
    <submittedName>
        <fullName evidence="2">Uncharacterized protein</fullName>
    </submittedName>
</protein>
<accession>A0A6C0AHF1</accession>
<proteinExistence type="predicted"/>
<evidence type="ECO:0000256" key="1">
    <source>
        <dbReference type="SAM" id="MobiDB-lite"/>
    </source>
</evidence>
<dbReference type="AlphaFoldDB" id="A0A6C0AHF1"/>
<feature type="region of interest" description="Disordered" evidence="1">
    <location>
        <begin position="355"/>
        <end position="377"/>
    </location>
</feature>
<reference evidence="2" key="1">
    <citation type="journal article" date="2020" name="Nature">
        <title>Giant virus diversity and host interactions through global metagenomics.</title>
        <authorList>
            <person name="Schulz F."/>
            <person name="Roux S."/>
            <person name="Paez-Espino D."/>
            <person name="Jungbluth S."/>
            <person name="Walsh D.A."/>
            <person name="Denef V.J."/>
            <person name="McMahon K.D."/>
            <person name="Konstantinidis K.T."/>
            <person name="Eloe-Fadrosh E.A."/>
            <person name="Kyrpides N.C."/>
            <person name="Woyke T."/>
        </authorList>
    </citation>
    <scope>NUCLEOTIDE SEQUENCE</scope>
    <source>
        <strain evidence="2">GVMAG-S-1035118-87</strain>
    </source>
</reference>
<name>A0A6C0AHF1_9ZZZZ</name>
<organism evidence="2">
    <name type="scientific">viral metagenome</name>
    <dbReference type="NCBI Taxonomy" id="1070528"/>
    <lineage>
        <taxon>unclassified sequences</taxon>
        <taxon>metagenomes</taxon>
        <taxon>organismal metagenomes</taxon>
    </lineage>
</organism>
<evidence type="ECO:0000313" key="2">
    <source>
        <dbReference type="EMBL" id="QHS78880.1"/>
    </source>
</evidence>